<dbReference type="CDD" id="cd02199">
    <property type="entry name" value="YjgF_YER057c_UK114_like_1"/>
    <property type="match status" value="1"/>
</dbReference>
<name>A0A5C4S0S4_PROVB</name>
<dbReference type="InterPro" id="IPR006175">
    <property type="entry name" value="YjgF/YER057c/UK114"/>
</dbReference>
<evidence type="ECO:0000313" key="1">
    <source>
        <dbReference type="EMBL" id="TNJ37070.1"/>
    </source>
</evidence>
<dbReference type="PANTHER" id="PTHR43760">
    <property type="entry name" value="ENDORIBONUCLEASE-RELATED"/>
    <property type="match status" value="1"/>
</dbReference>
<comment type="caution">
    <text evidence="1">The sequence shown here is derived from an EMBL/GenBank/DDBJ whole genome shotgun (WGS) entry which is preliminary data.</text>
</comment>
<dbReference type="PANTHER" id="PTHR43760:SF1">
    <property type="entry name" value="ENDORIBONUCLEASE L-PSP_CHORISMATE MUTASE-LIKE DOMAIN-CONTAINING PROTEIN"/>
    <property type="match status" value="1"/>
</dbReference>
<dbReference type="InterPro" id="IPR035959">
    <property type="entry name" value="RutC-like_sf"/>
</dbReference>
<proteinExistence type="predicted"/>
<sequence>MGLAEKRLRSAGYVLPSPPAPAGVYKPALCHNGMVYTSGQLPLRDGGLMEPEGKGKVNELRLRDARSAVVQATLNALSAAASILSEGLDGVDRVVKLTVYVASEAYFSNQHLVANAASELLHAAFGENGMHVRSAVGVAELPMDSSVEVEILLAVKAH</sequence>
<dbReference type="AlphaFoldDB" id="A0A5C4S0S4"/>
<dbReference type="Gene3D" id="3.30.1330.40">
    <property type="entry name" value="RutC-like"/>
    <property type="match status" value="1"/>
</dbReference>
<dbReference type="InterPro" id="IPR013813">
    <property type="entry name" value="Endoribo_LPSP/chorism_mut-like"/>
</dbReference>
<evidence type="ECO:0000313" key="2">
    <source>
        <dbReference type="Proteomes" id="UP000309544"/>
    </source>
</evidence>
<dbReference type="EMBL" id="VDCI01000003">
    <property type="protein sequence ID" value="TNJ37070.1"/>
    <property type="molecule type" value="Genomic_DNA"/>
</dbReference>
<dbReference type="Proteomes" id="UP000309544">
    <property type="component" value="Unassembled WGS sequence"/>
</dbReference>
<keyword evidence="2" id="KW-1185">Reference proteome</keyword>
<dbReference type="RefSeq" id="WP_139626506.1">
    <property type="nucleotide sequence ID" value="NZ_VDCI01000003.1"/>
</dbReference>
<accession>A0A5C4S0S4</accession>
<organism evidence="1 2">
    <name type="scientific">Prosthecochloris vibrioformis</name>
    <name type="common">Chlorobium vibrioforme</name>
    <dbReference type="NCBI Taxonomy" id="1098"/>
    <lineage>
        <taxon>Bacteria</taxon>
        <taxon>Pseudomonadati</taxon>
        <taxon>Chlorobiota</taxon>
        <taxon>Chlorobiia</taxon>
        <taxon>Chlorobiales</taxon>
        <taxon>Chlorobiaceae</taxon>
        <taxon>Prosthecochloris</taxon>
    </lineage>
</organism>
<dbReference type="SUPFAM" id="SSF55298">
    <property type="entry name" value="YjgF-like"/>
    <property type="match status" value="1"/>
</dbReference>
<protein>
    <submittedName>
        <fullName evidence="1">RidA family protein</fullName>
    </submittedName>
</protein>
<dbReference type="Pfam" id="PF01042">
    <property type="entry name" value="Ribonuc_L-PSP"/>
    <property type="match status" value="1"/>
</dbReference>
<gene>
    <name evidence="1" type="ORF">FGF68_05735</name>
</gene>
<reference evidence="1 2" key="1">
    <citation type="submission" date="2019-05" db="EMBL/GenBank/DDBJ databases">
        <title>Draft Whole-Genome sequence of the green sulfur bacterium Prosthecochloris vibrioformis DSM 260.</title>
        <authorList>
            <person name="Meyer T.E."/>
            <person name="Kyndt J.A."/>
        </authorList>
    </citation>
    <scope>NUCLEOTIDE SEQUENCE [LARGE SCALE GENOMIC DNA]</scope>
    <source>
        <strain evidence="1 2">DSM 260</strain>
    </source>
</reference>